<proteinExistence type="predicted"/>
<sequence length="164" mass="18534">MPIEIVDTLGLKYGSSKATRRRCHNKRKLKGGKPGNPGLFHGPRGDFLAEHLETFISLKGVSRKAQDSFWCQLFQKCISHYTTCPLPEEYSLSNKWPWYIPIDKEPGKAVLTEPDTAIEEVLVAKGEVIKQTQQRSVFQTKHRNPWAPVLQDLAELAQPLPGAR</sequence>
<keyword evidence="2" id="KW-1185">Reference proteome</keyword>
<dbReference type="HOGENOM" id="CLU_1619899_0_0_1"/>
<dbReference type="STRING" id="5643.A0A060S6C2"/>
<organism evidence="1 2">
    <name type="scientific">Pycnoporus cinnabarinus</name>
    <name type="common">Cinnabar-red polypore</name>
    <name type="synonym">Trametes cinnabarina</name>
    <dbReference type="NCBI Taxonomy" id="5643"/>
    <lineage>
        <taxon>Eukaryota</taxon>
        <taxon>Fungi</taxon>
        <taxon>Dikarya</taxon>
        <taxon>Basidiomycota</taxon>
        <taxon>Agaricomycotina</taxon>
        <taxon>Agaricomycetes</taxon>
        <taxon>Polyporales</taxon>
        <taxon>Polyporaceae</taxon>
        <taxon>Trametes</taxon>
    </lineage>
</organism>
<evidence type="ECO:0000313" key="1">
    <source>
        <dbReference type="EMBL" id="CDO70037.1"/>
    </source>
</evidence>
<gene>
    <name evidence="1" type="ORF">BN946_scf184551.g5</name>
</gene>
<accession>A0A060S6C2</accession>
<name>A0A060S6C2_PYCCI</name>
<dbReference type="EMBL" id="CCBP010000064">
    <property type="protein sequence ID" value="CDO70037.1"/>
    <property type="molecule type" value="Genomic_DNA"/>
</dbReference>
<dbReference type="AlphaFoldDB" id="A0A060S6C2"/>
<dbReference type="Proteomes" id="UP000029665">
    <property type="component" value="Unassembled WGS sequence"/>
</dbReference>
<dbReference type="OrthoDB" id="2758189at2759"/>
<evidence type="ECO:0000313" key="2">
    <source>
        <dbReference type="Proteomes" id="UP000029665"/>
    </source>
</evidence>
<protein>
    <submittedName>
        <fullName evidence="1">Uncharacterized protein</fullName>
    </submittedName>
</protein>
<reference evidence="1" key="1">
    <citation type="submission" date="2014-01" db="EMBL/GenBank/DDBJ databases">
        <title>The genome of the white-rot fungus Pycnoporus cinnabarinus: a basidiomycete model with a versatile arsenal for lignocellulosic biomass breakdown.</title>
        <authorList>
            <person name="Levasseur A."/>
            <person name="Lomascolo A."/>
            <person name="Ruiz-Duenas F.J."/>
            <person name="Uzan E."/>
            <person name="Piumi F."/>
            <person name="Kues U."/>
            <person name="Ram A.F.J."/>
            <person name="Murat C."/>
            <person name="Haon M."/>
            <person name="Benoit I."/>
            <person name="Arfi Y."/>
            <person name="Chevret D."/>
            <person name="Drula E."/>
            <person name="Kwon M.J."/>
            <person name="Gouret P."/>
            <person name="Lesage-Meessen L."/>
            <person name="Lombard V."/>
            <person name="Mariette J."/>
            <person name="Noirot C."/>
            <person name="Park J."/>
            <person name="Patyshakuliyeva A."/>
            <person name="Wieneger R.A.B."/>
            <person name="Wosten H.A.B."/>
            <person name="Martin F."/>
            <person name="Coutinho P.M."/>
            <person name="de Vries R."/>
            <person name="Martinez A.T."/>
            <person name="Klopp C."/>
            <person name="Pontarotti P."/>
            <person name="Henrissat B."/>
            <person name="Record E."/>
        </authorList>
    </citation>
    <scope>NUCLEOTIDE SEQUENCE [LARGE SCALE GENOMIC DNA]</scope>
    <source>
        <strain evidence="1">BRFM137</strain>
    </source>
</reference>
<comment type="caution">
    <text evidence="1">The sequence shown here is derived from an EMBL/GenBank/DDBJ whole genome shotgun (WGS) entry which is preliminary data.</text>
</comment>